<dbReference type="HOGENOM" id="CLU_2730476_0_0_2"/>
<gene>
    <name evidence="2" type="ordered locus">MSWAN_0948</name>
</gene>
<dbReference type="Proteomes" id="UP000009231">
    <property type="component" value="Chromosome"/>
</dbReference>
<evidence type="ECO:0000256" key="1">
    <source>
        <dbReference type="SAM" id="Phobius"/>
    </source>
</evidence>
<name>F6D2N8_METPW</name>
<organism evidence="2 3">
    <name type="scientific">Methanobacterium paludis (strain DSM 25820 / JCM 18151 / SWAN1)</name>
    <dbReference type="NCBI Taxonomy" id="868131"/>
    <lineage>
        <taxon>Archaea</taxon>
        <taxon>Methanobacteriati</taxon>
        <taxon>Methanobacteriota</taxon>
        <taxon>Methanomada group</taxon>
        <taxon>Methanobacteria</taxon>
        <taxon>Methanobacteriales</taxon>
        <taxon>Methanobacteriaceae</taxon>
        <taxon>Methanobacterium</taxon>
    </lineage>
</organism>
<accession>F6D2N8</accession>
<proteinExistence type="predicted"/>
<reference evidence="2 3" key="1">
    <citation type="journal article" date="2014" name="Int. J. Syst. Evol. Microbiol.">
        <title>Methanobacterium paludis sp. nov. and a novel strain of Methanobacterium lacus isolated from northern peatlands.</title>
        <authorList>
            <person name="Cadillo-Quiroz H."/>
            <person name="Brauer S.L."/>
            <person name="Goodson N."/>
            <person name="Yavitt J.B."/>
            <person name="Zinder S.H."/>
        </authorList>
    </citation>
    <scope>NUCLEOTIDE SEQUENCE [LARGE SCALE GENOMIC DNA]</scope>
    <source>
        <strain evidence="3">DSM 25820 / JCM 18151 / SWAN1</strain>
    </source>
</reference>
<dbReference type="KEGG" id="mew:MSWAN_0948"/>
<feature type="transmembrane region" description="Helical" evidence="1">
    <location>
        <begin position="7"/>
        <end position="24"/>
    </location>
</feature>
<dbReference type="OrthoDB" id="69551at2157"/>
<keyword evidence="1" id="KW-0472">Membrane</keyword>
<dbReference type="RefSeq" id="WP_013825474.1">
    <property type="nucleotide sequence ID" value="NC_015574.1"/>
</dbReference>
<feature type="transmembrane region" description="Helical" evidence="1">
    <location>
        <begin position="30"/>
        <end position="50"/>
    </location>
</feature>
<evidence type="ECO:0000313" key="2">
    <source>
        <dbReference type="EMBL" id="AEG17972.1"/>
    </source>
</evidence>
<sequence length="71" mass="8235">MEKLKVISGFMFIISMAFIIYPMIFNTADWIVYAICIVFIPIAILSFGFLSMAKGKKEEEEDKRKEPFIGY</sequence>
<dbReference type="EMBL" id="CP002772">
    <property type="protein sequence ID" value="AEG17972.1"/>
    <property type="molecule type" value="Genomic_DNA"/>
</dbReference>
<dbReference type="eggNOG" id="arCOG06464">
    <property type="taxonomic scope" value="Archaea"/>
</dbReference>
<evidence type="ECO:0000313" key="3">
    <source>
        <dbReference type="Proteomes" id="UP000009231"/>
    </source>
</evidence>
<dbReference type="GeneID" id="10668450"/>
<protein>
    <submittedName>
        <fullName evidence="2">Energy-converting hydrogenase A subunit I EhaI</fullName>
    </submittedName>
</protein>
<dbReference type="AlphaFoldDB" id="F6D2N8"/>
<keyword evidence="3" id="KW-1185">Reference proteome</keyword>
<keyword evidence="1" id="KW-0812">Transmembrane</keyword>
<dbReference type="STRING" id="868131.MSWAN_0948"/>
<keyword evidence="1" id="KW-1133">Transmembrane helix</keyword>